<dbReference type="OrthoDB" id="424974at2759"/>
<keyword evidence="1" id="KW-0479">Metal-binding</keyword>
<feature type="region of interest" description="Disordered" evidence="6">
    <location>
        <begin position="200"/>
        <end position="221"/>
    </location>
</feature>
<dbReference type="GeneID" id="27348032"/>
<dbReference type="Gene3D" id="4.10.240.10">
    <property type="entry name" value="Zn(2)-C6 fungal-type DNA-binding domain"/>
    <property type="match status" value="1"/>
</dbReference>
<dbReference type="InterPro" id="IPR007219">
    <property type="entry name" value="XnlR_reg_dom"/>
</dbReference>
<dbReference type="GO" id="GO:0000981">
    <property type="term" value="F:DNA-binding transcription factor activity, RNA polymerase II-specific"/>
    <property type="evidence" value="ECO:0007669"/>
    <property type="project" value="InterPro"/>
</dbReference>
<keyword evidence="2" id="KW-0805">Transcription regulation</keyword>
<dbReference type="AlphaFoldDB" id="A0A0D2AKZ8"/>
<evidence type="ECO:0000259" key="7">
    <source>
        <dbReference type="PROSITE" id="PS50048"/>
    </source>
</evidence>
<dbReference type="SMART" id="SM00066">
    <property type="entry name" value="GAL4"/>
    <property type="match status" value="1"/>
</dbReference>
<dbReference type="CDD" id="cd12148">
    <property type="entry name" value="fungal_TF_MHR"/>
    <property type="match status" value="1"/>
</dbReference>
<dbReference type="GO" id="GO:0006351">
    <property type="term" value="P:DNA-templated transcription"/>
    <property type="evidence" value="ECO:0007669"/>
    <property type="project" value="InterPro"/>
</dbReference>
<proteinExistence type="predicted"/>
<dbReference type="SUPFAM" id="SSF57701">
    <property type="entry name" value="Zn2/Cys6 DNA-binding domain"/>
    <property type="match status" value="1"/>
</dbReference>
<protein>
    <recommendedName>
        <fullName evidence="7">Zn(2)-C6 fungal-type domain-containing protein</fullName>
    </recommendedName>
</protein>
<dbReference type="SMART" id="SM00906">
    <property type="entry name" value="Fungal_trans"/>
    <property type="match status" value="1"/>
</dbReference>
<evidence type="ECO:0000256" key="3">
    <source>
        <dbReference type="ARBA" id="ARBA00023125"/>
    </source>
</evidence>
<evidence type="ECO:0000313" key="8">
    <source>
        <dbReference type="EMBL" id="KIW25677.1"/>
    </source>
</evidence>
<evidence type="ECO:0000256" key="5">
    <source>
        <dbReference type="ARBA" id="ARBA00023242"/>
    </source>
</evidence>
<dbReference type="GO" id="GO:0000978">
    <property type="term" value="F:RNA polymerase II cis-regulatory region sequence-specific DNA binding"/>
    <property type="evidence" value="ECO:0007669"/>
    <property type="project" value="TreeGrafter"/>
</dbReference>
<feature type="region of interest" description="Disordered" evidence="6">
    <location>
        <begin position="1"/>
        <end position="23"/>
    </location>
</feature>
<evidence type="ECO:0000256" key="2">
    <source>
        <dbReference type="ARBA" id="ARBA00023015"/>
    </source>
</evidence>
<gene>
    <name evidence="8" type="ORF">PV07_08838</name>
</gene>
<dbReference type="Proteomes" id="UP000054466">
    <property type="component" value="Unassembled WGS sequence"/>
</dbReference>
<dbReference type="VEuPathDB" id="FungiDB:PV07_08838"/>
<evidence type="ECO:0000313" key="9">
    <source>
        <dbReference type="Proteomes" id="UP000054466"/>
    </source>
</evidence>
<feature type="compositionally biased region" description="Polar residues" evidence="6">
    <location>
        <begin position="672"/>
        <end position="684"/>
    </location>
</feature>
<dbReference type="EMBL" id="KN847044">
    <property type="protein sequence ID" value="KIW25677.1"/>
    <property type="molecule type" value="Genomic_DNA"/>
</dbReference>
<dbReference type="Pfam" id="PF00172">
    <property type="entry name" value="Zn_clus"/>
    <property type="match status" value="1"/>
</dbReference>
<evidence type="ECO:0000256" key="6">
    <source>
        <dbReference type="SAM" id="MobiDB-lite"/>
    </source>
</evidence>
<sequence>MSAKEDVAINCNSKPPPAGKEQRKRRRILLACRTCRARKQRCDGSQPTCQHCAVQNLDCHYESASQKADVTRLYVHNLLKRIDHLEEELSGARPAKRRGDVASLASEEPDSTLPTSKLHGTRPAQHGQSPQHTPLLGLRQPHDAVARGTLTELELEQAVPKPAYPTPETVEPPTQGYLGAANTLTFCQAVLEQDDLLEQHQDLSSSPTPRRPATASQSTPRIHSISLGDLADSWPQRYLGDHLVDCYMELCYPQYPFMHGPTFKRRYESMWTSRERQTDAWIATVNTIFALGCQFSPNISPELGEEFFKKATSLIKFEILGVCTLESLQALVLMSLYLQSSANLNHSWNVIGLAIRQAQSLGLHLQKTYQRSRTPLVREVQKRIWTACYVLDSVSAMMLGRPPMISPDAFALIEGITLLDDDQIPNGRALPPSSPTSPTAGAEAAERLDNTGEEPRVMAFFAATIRQCGFMREVVKVYDLRTEHSRVLDIDDRFCQWMANFPPHLHPSNTSDTDKRFWQQRVVLTSRFLNLRILFHRPCVMQISSVGKTVTPFEPIRGAANEKLATLRAEVCINAAIEQIQHISRSYKRGLQSAWWYDLNYIFSATSILLATQIAQQHCNRSYSHYVKLAEDVIRGMQQTGKSMAGRYLEMLEQLQRHLAYKTSPAVLQRGAHSQPSRTASPSRRNPLHGSRGVTENGNSGCDPIRDLVDEDLEGNLAICDPDLPEPIRDEDVSSLFASSSFPWNIDLDSFLLDDNTLDNILDPTDFDAIV</sequence>
<dbReference type="PROSITE" id="PS50048">
    <property type="entry name" value="ZN2_CY6_FUNGAL_2"/>
    <property type="match status" value="1"/>
</dbReference>
<feature type="region of interest" description="Disordered" evidence="6">
    <location>
        <begin position="668"/>
        <end position="707"/>
    </location>
</feature>
<reference evidence="8 9" key="1">
    <citation type="submission" date="2015-01" db="EMBL/GenBank/DDBJ databases">
        <title>The Genome Sequence of Cladophialophora immunda CBS83496.</title>
        <authorList>
            <consortium name="The Broad Institute Genomics Platform"/>
            <person name="Cuomo C."/>
            <person name="de Hoog S."/>
            <person name="Gorbushina A."/>
            <person name="Stielow B."/>
            <person name="Teixiera M."/>
            <person name="Abouelleil A."/>
            <person name="Chapman S.B."/>
            <person name="Priest M."/>
            <person name="Young S.K."/>
            <person name="Wortman J."/>
            <person name="Nusbaum C."/>
            <person name="Birren B."/>
        </authorList>
    </citation>
    <scope>NUCLEOTIDE SEQUENCE [LARGE SCALE GENOMIC DNA]</scope>
    <source>
        <strain evidence="8 9">CBS 83496</strain>
    </source>
</reference>
<dbReference type="CDD" id="cd00067">
    <property type="entry name" value="GAL4"/>
    <property type="match status" value="1"/>
</dbReference>
<dbReference type="PROSITE" id="PS00463">
    <property type="entry name" value="ZN2_CY6_FUNGAL_1"/>
    <property type="match status" value="1"/>
</dbReference>
<keyword evidence="9" id="KW-1185">Reference proteome</keyword>
<feature type="compositionally biased region" description="Polar residues" evidence="6">
    <location>
        <begin position="202"/>
        <end position="221"/>
    </location>
</feature>
<feature type="domain" description="Zn(2)-C6 fungal-type" evidence="7">
    <location>
        <begin position="31"/>
        <end position="61"/>
    </location>
</feature>
<dbReference type="HOGENOM" id="CLU_400626_0_0_1"/>
<dbReference type="InterPro" id="IPR036864">
    <property type="entry name" value="Zn2-C6_fun-type_DNA-bd_sf"/>
</dbReference>
<dbReference type="Pfam" id="PF04082">
    <property type="entry name" value="Fungal_trans"/>
    <property type="match status" value="1"/>
</dbReference>
<dbReference type="PANTHER" id="PTHR47424:SF3">
    <property type="entry name" value="REGULATORY PROTEIN GAL4"/>
    <property type="match status" value="1"/>
</dbReference>
<feature type="region of interest" description="Disordered" evidence="6">
    <location>
        <begin position="424"/>
        <end position="445"/>
    </location>
</feature>
<keyword evidence="5" id="KW-0539">Nucleus</keyword>
<keyword evidence="4" id="KW-0804">Transcription</keyword>
<dbReference type="InterPro" id="IPR051127">
    <property type="entry name" value="Fungal_SecMet_Regulators"/>
</dbReference>
<dbReference type="RefSeq" id="XP_016245893.1">
    <property type="nucleotide sequence ID" value="XM_016396037.1"/>
</dbReference>
<organism evidence="8 9">
    <name type="scientific">Cladophialophora immunda</name>
    <dbReference type="NCBI Taxonomy" id="569365"/>
    <lineage>
        <taxon>Eukaryota</taxon>
        <taxon>Fungi</taxon>
        <taxon>Dikarya</taxon>
        <taxon>Ascomycota</taxon>
        <taxon>Pezizomycotina</taxon>
        <taxon>Eurotiomycetes</taxon>
        <taxon>Chaetothyriomycetidae</taxon>
        <taxon>Chaetothyriales</taxon>
        <taxon>Herpotrichiellaceae</taxon>
        <taxon>Cladophialophora</taxon>
    </lineage>
</organism>
<dbReference type="GO" id="GO:0005634">
    <property type="term" value="C:nucleus"/>
    <property type="evidence" value="ECO:0007669"/>
    <property type="project" value="TreeGrafter"/>
</dbReference>
<evidence type="ECO:0000256" key="4">
    <source>
        <dbReference type="ARBA" id="ARBA00023163"/>
    </source>
</evidence>
<name>A0A0D2AKZ8_9EURO</name>
<accession>A0A0D2AKZ8</accession>
<dbReference type="PANTHER" id="PTHR47424">
    <property type="entry name" value="REGULATORY PROTEIN GAL4"/>
    <property type="match status" value="1"/>
</dbReference>
<dbReference type="InterPro" id="IPR001138">
    <property type="entry name" value="Zn2Cys6_DnaBD"/>
</dbReference>
<dbReference type="GO" id="GO:0008270">
    <property type="term" value="F:zinc ion binding"/>
    <property type="evidence" value="ECO:0007669"/>
    <property type="project" value="InterPro"/>
</dbReference>
<dbReference type="GO" id="GO:0000435">
    <property type="term" value="P:positive regulation of transcription from RNA polymerase II promoter by galactose"/>
    <property type="evidence" value="ECO:0007669"/>
    <property type="project" value="TreeGrafter"/>
</dbReference>
<evidence type="ECO:0000256" key="1">
    <source>
        <dbReference type="ARBA" id="ARBA00022723"/>
    </source>
</evidence>
<feature type="region of interest" description="Disordered" evidence="6">
    <location>
        <begin position="90"/>
        <end position="136"/>
    </location>
</feature>
<keyword evidence="3" id="KW-0238">DNA-binding</keyword>